<evidence type="ECO:0000313" key="3">
    <source>
        <dbReference type="Proteomes" id="UP001371305"/>
    </source>
</evidence>
<evidence type="ECO:0000313" key="2">
    <source>
        <dbReference type="EMBL" id="MEK7953840.1"/>
    </source>
</evidence>
<proteinExistence type="predicted"/>
<sequence length="221" mass="24710">MLRKLLATSVLAATLAHGGESDASRIPAKRVVLVHGIFQNDWRCFGFLRHDLEERGIECLAPSLKPADGRDGLPAMAEQLRREIDQRFGSKERVVVIGFSMGGLISRYYLQELGGAKRCDGFFTISTPHHGTKMAHLFYGEGARQMRPGSDFLTHLEATENRLGSMPIVSYRTPADLIIRPTTSSEWDRAVNLSIPCPLHPMMTFSPRVRRDILSRLAPPR</sequence>
<dbReference type="InterPro" id="IPR000073">
    <property type="entry name" value="AB_hydrolase_1"/>
</dbReference>
<dbReference type="PANTHER" id="PTHR37946">
    <property type="entry name" value="SLL1969 PROTEIN"/>
    <property type="match status" value="1"/>
</dbReference>
<dbReference type="Pfam" id="PF00561">
    <property type="entry name" value="Abhydrolase_1"/>
    <property type="match status" value="1"/>
</dbReference>
<feature type="domain" description="AB hydrolase-1" evidence="1">
    <location>
        <begin position="30"/>
        <end position="136"/>
    </location>
</feature>
<gene>
    <name evidence="2" type="ORF">WKV53_25210</name>
</gene>
<dbReference type="Gene3D" id="3.40.50.1820">
    <property type="entry name" value="alpha/beta hydrolase"/>
    <property type="match status" value="1"/>
</dbReference>
<dbReference type="RefSeq" id="WP_341407607.1">
    <property type="nucleotide sequence ID" value="NZ_JBBUKT010000014.1"/>
</dbReference>
<name>A0ABU9B2D7_9BACT</name>
<evidence type="ECO:0000259" key="1">
    <source>
        <dbReference type="Pfam" id="PF00561"/>
    </source>
</evidence>
<dbReference type="InterPro" id="IPR029058">
    <property type="entry name" value="AB_hydrolase_fold"/>
</dbReference>
<reference evidence="2 3" key="1">
    <citation type="submission" date="2024-04" db="EMBL/GenBank/DDBJ databases">
        <title>Luteolibacter sp. isolated from soil.</title>
        <authorList>
            <person name="An J."/>
        </authorList>
    </citation>
    <scope>NUCLEOTIDE SEQUENCE [LARGE SCALE GENOMIC DNA]</scope>
    <source>
        <strain evidence="2 3">Y139</strain>
    </source>
</reference>
<comment type="caution">
    <text evidence="2">The sequence shown here is derived from an EMBL/GenBank/DDBJ whole genome shotgun (WGS) entry which is preliminary data.</text>
</comment>
<accession>A0ABU9B2D7</accession>
<dbReference type="GO" id="GO:0016787">
    <property type="term" value="F:hydrolase activity"/>
    <property type="evidence" value="ECO:0007669"/>
    <property type="project" value="UniProtKB-KW"/>
</dbReference>
<organism evidence="2 3">
    <name type="scientific">Luteolibacter soli</name>
    <dbReference type="NCBI Taxonomy" id="3135280"/>
    <lineage>
        <taxon>Bacteria</taxon>
        <taxon>Pseudomonadati</taxon>
        <taxon>Verrucomicrobiota</taxon>
        <taxon>Verrucomicrobiia</taxon>
        <taxon>Verrucomicrobiales</taxon>
        <taxon>Verrucomicrobiaceae</taxon>
        <taxon>Luteolibacter</taxon>
    </lineage>
</organism>
<dbReference type="Proteomes" id="UP001371305">
    <property type="component" value="Unassembled WGS sequence"/>
</dbReference>
<protein>
    <submittedName>
        <fullName evidence="2">Alpha/beta fold hydrolase</fullName>
    </submittedName>
</protein>
<keyword evidence="2" id="KW-0378">Hydrolase</keyword>
<keyword evidence="3" id="KW-1185">Reference proteome</keyword>
<dbReference type="SUPFAM" id="SSF53474">
    <property type="entry name" value="alpha/beta-Hydrolases"/>
    <property type="match status" value="1"/>
</dbReference>
<dbReference type="EMBL" id="JBBUKT010000014">
    <property type="protein sequence ID" value="MEK7953840.1"/>
    <property type="molecule type" value="Genomic_DNA"/>
</dbReference>
<dbReference type="PANTHER" id="PTHR37946:SF1">
    <property type="entry name" value="SLL1969 PROTEIN"/>
    <property type="match status" value="1"/>
</dbReference>